<organism evidence="16 17">
    <name type="scientific">Steinernema carpocapsae</name>
    <name type="common">Entomopathogenic nematode</name>
    <dbReference type="NCBI Taxonomy" id="34508"/>
    <lineage>
        <taxon>Eukaryota</taxon>
        <taxon>Metazoa</taxon>
        <taxon>Ecdysozoa</taxon>
        <taxon>Nematoda</taxon>
        <taxon>Chromadorea</taxon>
        <taxon>Rhabditida</taxon>
        <taxon>Tylenchina</taxon>
        <taxon>Panagrolaimomorpha</taxon>
        <taxon>Strongyloidoidea</taxon>
        <taxon>Steinernematidae</taxon>
        <taxon>Steinernema</taxon>
    </lineage>
</organism>
<gene>
    <name evidence="16" type="ORF">L596_014799</name>
</gene>
<dbReference type="InterPro" id="IPR027417">
    <property type="entry name" value="P-loop_NTPase"/>
</dbReference>
<evidence type="ECO:0000256" key="12">
    <source>
        <dbReference type="SAM" id="Coils"/>
    </source>
</evidence>
<dbReference type="GO" id="GO:0051276">
    <property type="term" value="P:chromosome organization"/>
    <property type="evidence" value="ECO:0007669"/>
    <property type="project" value="InterPro"/>
</dbReference>
<comment type="similarity">
    <text evidence="3">Belongs to the SMC family. SMC6 subfamily.</text>
</comment>
<evidence type="ECO:0000256" key="3">
    <source>
        <dbReference type="ARBA" id="ARBA00006793"/>
    </source>
</evidence>
<dbReference type="GO" id="GO:0005524">
    <property type="term" value="F:ATP binding"/>
    <property type="evidence" value="ECO:0007669"/>
    <property type="project" value="UniProtKB-KW"/>
</dbReference>
<evidence type="ECO:0000256" key="4">
    <source>
        <dbReference type="ARBA" id="ARBA00022454"/>
    </source>
</evidence>
<dbReference type="GO" id="GO:0030915">
    <property type="term" value="C:Smc5-Smc6 complex"/>
    <property type="evidence" value="ECO:0007669"/>
    <property type="project" value="TreeGrafter"/>
</dbReference>
<dbReference type="GO" id="GO:0003697">
    <property type="term" value="F:single-stranded DNA binding"/>
    <property type="evidence" value="ECO:0007669"/>
    <property type="project" value="TreeGrafter"/>
</dbReference>
<dbReference type="Proteomes" id="UP000298663">
    <property type="component" value="Unassembled WGS sequence"/>
</dbReference>
<evidence type="ECO:0000256" key="6">
    <source>
        <dbReference type="ARBA" id="ARBA00022763"/>
    </source>
</evidence>
<dbReference type="InterPro" id="IPR038729">
    <property type="entry name" value="Rad50/SbcC_AAA"/>
</dbReference>
<evidence type="ECO:0000256" key="5">
    <source>
        <dbReference type="ARBA" id="ARBA00022741"/>
    </source>
</evidence>
<reference evidence="16 17" key="2">
    <citation type="journal article" date="2019" name="G3 (Bethesda)">
        <title>Hybrid Assembly of the Genome of the Entomopathogenic Nematode Steinernema carpocapsae Identifies the X-Chromosome.</title>
        <authorList>
            <person name="Serra L."/>
            <person name="Macchietto M."/>
            <person name="Macias-Munoz A."/>
            <person name="McGill C.J."/>
            <person name="Rodriguez I.M."/>
            <person name="Rodriguez B."/>
            <person name="Murad R."/>
            <person name="Mortazavi A."/>
        </authorList>
    </citation>
    <scope>NUCLEOTIDE SEQUENCE [LARGE SCALE GENOMIC DNA]</scope>
    <source>
        <strain evidence="16 17">ALL</strain>
    </source>
</reference>
<dbReference type="Gene3D" id="3.40.50.300">
    <property type="entry name" value="P-loop containing nucleotide triphosphate hydrolases"/>
    <property type="match status" value="2"/>
</dbReference>
<keyword evidence="6" id="KW-0227">DNA damage</keyword>
<feature type="compositionally biased region" description="Polar residues" evidence="13">
    <location>
        <begin position="46"/>
        <end position="57"/>
    </location>
</feature>
<dbReference type="InterPro" id="IPR010935">
    <property type="entry name" value="SMC_hinge"/>
</dbReference>
<dbReference type="InterPro" id="IPR036277">
    <property type="entry name" value="SMC_hinge_sf"/>
</dbReference>
<dbReference type="GO" id="GO:0016887">
    <property type="term" value="F:ATP hydrolysis activity"/>
    <property type="evidence" value="ECO:0007669"/>
    <property type="project" value="InterPro"/>
</dbReference>
<evidence type="ECO:0000256" key="13">
    <source>
        <dbReference type="SAM" id="MobiDB-lite"/>
    </source>
</evidence>
<reference evidence="16 17" key="1">
    <citation type="journal article" date="2015" name="Genome Biol.">
        <title>Comparative genomics of Steinernema reveals deeply conserved gene regulatory networks.</title>
        <authorList>
            <person name="Dillman A.R."/>
            <person name="Macchietto M."/>
            <person name="Porter C.F."/>
            <person name="Rogers A."/>
            <person name="Williams B."/>
            <person name="Antoshechkin I."/>
            <person name="Lee M.M."/>
            <person name="Goodwin Z."/>
            <person name="Lu X."/>
            <person name="Lewis E.E."/>
            <person name="Goodrich-Blair H."/>
            <person name="Stock S.P."/>
            <person name="Adams B.J."/>
            <person name="Sternberg P.W."/>
            <person name="Mortazavi A."/>
        </authorList>
    </citation>
    <scope>NUCLEOTIDE SEQUENCE [LARGE SCALE GENOMIC DNA]</scope>
    <source>
        <strain evidence="16 17">ALL</strain>
    </source>
</reference>
<keyword evidence="8 12" id="KW-0175">Coiled coil</keyword>
<feature type="region of interest" description="Disordered" evidence="13">
    <location>
        <begin position="1"/>
        <end position="57"/>
    </location>
</feature>
<comment type="subcellular location">
    <subcellularLocation>
        <location evidence="2">Chromosome</location>
    </subcellularLocation>
    <subcellularLocation>
        <location evidence="1">Nucleus</location>
    </subcellularLocation>
</comment>
<dbReference type="OrthoDB" id="10072614at2759"/>
<dbReference type="PANTHER" id="PTHR19306:SF6">
    <property type="entry name" value="STRUCTURAL MAINTENANCE OF CHROMOSOMES PROTEIN 6"/>
    <property type="match status" value="1"/>
</dbReference>
<name>A0A4U5NE63_STECR</name>
<dbReference type="SUPFAM" id="SSF52540">
    <property type="entry name" value="P-loop containing nucleoside triphosphate hydrolases"/>
    <property type="match status" value="1"/>
</dbReference>
<evidence type="ECO:0000259" key="15">
    <source>
        <dbReference type="Pfam" id="PF13476"/>
    </source>
</evidence>
<evidence type="ECO:0000256" key="11">
    <source>
        <dbReference type="ARBA" id="ARBA00023242"/>
    </source>
</evidence>
<evidence type="ECO:0000256" key="2">
    <source>
        <dbReference type="ARBA" id="ARBA00004286"/>
    </source>
</evidence>
<feature type="domain" description="Rad50/SbcC-type AAA" evidence="15">
    <location>
        <begin position="87"/>
        <end position="310"/>
    </location>
</feature>
<feature type="coiled-coil region" evidence="12">
    <location>
        <begin position="259"/>
        <end position="415"/>
    </location>
</feature>
<keyword evidence="11" id="KW-0539">Nucleus</keyword>
<keyword evidence="10" id="KW-0234">DNA repair</keyword>
<dbReference type="SUPFAM" id="SSF75553">
    <property type="entry name" value="Smc hinge domain"/>
    <property type="match status" value="1"/>
</dbReference>
<dbReference type="EMBL" id="AZBU02000004">
    <property type="protein sequence ID" value="TKR80791.1"/>
    <property type="molecule type" value="Genomic_DNA"/>
</dbReference>
<feature type="coiled-coil region" evidence="12">
    <location>
        <begin position="459"/>
        <end position="514"/>
    </location>
</feature>
<dbReference type="Pfam" id="PF13476">
    <property type="entry name" value="AAA_23"/>
    <property type="match status" value="1"/>
</dbReference>
<dbReference type="GO" id="GO:0000724">
    <property type="term" value="P:double-strand break repair via homologous recombination"/>
    <property type="evidence" value="ECO:0007669"/>
    <property type="project" value="TreeGrafter"/>
</dbReference>
<evidence type="ECO:0000259" key="14">
    <source>
        <dbReference type="Pfam" id="PF06470"/>
    </source>
</evidence>
<sequence>MSRKRASQPGLLQESNQSLTRTPAKRPRVTVSSAASPTPAPRTPRINGSPNENVLNGTSASMYSTVESEDDEEEDIRIAGHLVSACLEDFMCHKNLKVDFCGGHNCTYIGGSNGSGKSALFAAVNLGLGGKGRSNDRGGTAGAYIREGTTRARVTLSLTNEGVGRHPKYAEEIVIKRTITPKASSYEIKSRTERGQETLVSKKKADVDEICRRFNIDLENPIVWMSQDRSRQFLQDLQPKKLFMMFMESSKLGNCYQQLAESRAEMDDIRMKMEECNDVSTLMASEYNSAVKRHEATRKIEEKNLELEDLQRVKSWIPIKEGHGKIEEGEKKIADLTVSISDLETRRERVDTVLERLQLELNSAAPPVNFSSQKQAAEEGIEDRRDARSKLLQEKTELEANYSKVNQAMKNAKRQHEIVAEQYNVMRGIDYDKQKSVEIKLQTELEQVSAEEDRHRRLHQESEANVENMRGDHEQLHRQRGELNMQTRRYKEVMDDLDREQRRSEDVRRDAELRFGRDIPKIREIIERNKHMFEKPPVGPLGSFVSVTDRKWVHVVEYILRRQLNTFLVNSGRDRKTFFDLLDRHRIGAKPTVITSRFHNARRNISGREPNERFLTVMSVLSVSNDNVYNNLVEDCQAGNILLVDSDEEARRLMSQSPPTHAQKAFTLRFGEAYPISRDKPYRFYSNSTYRAQFLTSDEVGSQRDFAAEKNIAVTRYNQSKGNLETVQRQYLQLKERLNILERDVAKHSSKANDLGERRETIASKLEELKFEVDLEALAKLEGELRDSETRLEARKEEAAQLHDKLKAMLANNAKLTQEIDDLLQEVQEYRRQENSFEREKSQKRSQIEEKRQKKVHMTARIEGITKERRQKENQLQTLREQLAQKEAELLEQQGGEKPNFSTLLPASEVDFAERKIRRQILKFQESLGGPPVTKEALREKKRKCDELKERSEKYVVLIDRLKSVFKVRYRQLQHLVAYVTLNLQTAFHKQLEKRHFNGTLEVDYTNRTLSISVQTHKQYEDQLNHSSQSHARKAQDLRGLSGGERSYSTACFVVALWECIECPFRLMDEFDVFMDMVNRKIVMDMLLSEATRKYSSYQFLFFTPQGIREIGDQFNDSVKIFRMPEVRR</sequence>
<dbReference type="GO" id="GO:0035861">
    <property type="term" value="C:site of double-strand break"/>
    <property type="evidence" value="ECO:0007669"/>
    <property type="project" value="TreeGrafter"/>
</dbReference>
<keyword evidence="5" id="KW-0547">Nucleotide-binding</keyword>
<keyword evidence="17" id="KW-1185">Reference proteome</keyword>
<evidence type="ECO:0000313" key="16">
    <source>
        <dbReference type="EMBL" id="TKR80791.1"/>
    </source>
</evidence>
<dbReference type="Pfam" id="PF06470">
    <property type="entry name" value="SMC_hinge"/>
    <property type="match status" value="1"/>
</dbReference>
<feature type="compositionally biased region" description="Basic and acidic residues" evidence="13">
    <location>
        <begin position="833"/>
        <end position="852"/>
    </location>
</feature>
<dbReference type="STRING" id="34508.A0A4U5NE63"/>
<accession>A0A4U5NE63</accession>
<dbReference type="GO" id="GO:0005634">
    <property type="term" value="C:nucleus"/>
    <property type="evidence" value="ECO:0007669"/>
    <property type="project" value="UniProtKB-SubCell"/>
</dbReference>
<dbReference type="AlphaFoldDB" id="A0A4U5NE63"/>
<evidence type="ECO:0008006" key="18">
    <source>
        <dbReference type="Google" id="ProtNLM"/>
    </source>
</evidence>
<keyword evidence="7" id="KW-0067">ATP-binding</keyword>
<evidence type="ECO:0000313" key="17">
    <source>
        <dbReference type="Proteomes" id="UP000298663"/>
    </source>
</evidence>
<evidence type="ECO:0000256" key="7">
    <source>
        <dbReference type="ARBA" id="ARBA00022840"/>
    </source>
</evidence>
<evidence type="ECO:0000256" key="10">
    <source>
        <dbReference type="ARBA" id="ARBA00023204"/>
    </source>
</evidence>
<evidence type="ECO:0000256" key="1">
    <source>
        <dbReference type="ARBA" id="ARBA00004123"/>
    </source>
</evidence>
<dbReference type="GO" id="GO:0003684">
    <property type="term" value="F:damaged DNA binding"/>
    <property type="evidence" value="ECO:0007669"/>
    <property type="project" value="TreeGrafter"/>
</dbReference>
<feature type="domain" description="SMC hinge" evidence="14">
    <location>
        <begin position="538"/>
        <end position="653"/>
    </location>
</feature>
<evidence type="ECO:0000256" key="8">
    <source>
        <dbReference type="ARBA" id="ARBA00023054"/>
    </source>
</evidence>
<proteinExistence type="inferred from homology"/>
<comment type="caution">
    <text evidence="16">The sequence shown here is derived from an EMBL/GenBank/DDBJ whole genome shotgun (WGS) entry which is preliminary data.</text>
</comment>
<keyword evidence="9" id="KW-0233">DNA recombination</keyword>
<keyword evidence="4" id="KW-0158">Chromosome</keyword>
<protein>
    <recommendedName>
        <fullName evidence="18">RecF/RecN/SMC N-terminal domain-containing protein</fullName>
    </recommendedName>
</protein>
<feature type="region of interest" description="Disordered" evidence="13">
    <location>
        <begin position="833"/>
        <end position="858"/>
    </location>
</feature>
<dbReference type="PANTHER" id="PTHR19306">
    <property type="entry name" value="STRUCTURAL MAINTENANCE OF CHROMOSOMES 5,6 SMC5, SMC6"/>
    <property type="match status" value="1"/>
</dbReference>
<evidence type="ECO:0000256" key="9">
    <source>
        <dbReference type="ARBA" id="ARBA00023172"/>
    </source>
</evidence>